<name>A0A131Z912_RHIAP</name>
<dbReference type="GO" id="GO:0010038">
    <property type="term" value="P:response to metal ion"/>
    <property type="evidence" value="ECO:0007669"/>
    <property type="project" value="InterPro"/>
</dbReference>
<dbReference type="InterPro" id="IPR011322">
    <property type="entry name" value="N-reg_PII-like_a/b"/>
</dbReference>
<dbReference type="Gene3D" id="3.30.70.120">
    <property type="match status" value="1"/>
</dbReference>
<keyword evidence="2" id="KW-0472">Membrane</keyword>
<accession>A0A131Z912</accession>
<keyword evidence="2" id="KW-0812">Transmembrane</keyword>
<dbReference type="InterPro" id="IPR015867">
    <property type="entry name" value="N-reg_PII/ATP_PRibTrfase_C"/>
</dbReference>
<organism evidence="3">
    <name type="scientific">Rhipicephalus appendiculatus</name>
    <name type="common">Brown ear tick</name>
    <dbReference type="NCBI Taxonomy" id="34631"/>
    <lineage>
        <taxon>Eukaryota</taxon>
        <taxon>Metazoa</taxon>
        <taxon>Ecdysozoa</taxon>
        <taxon>Arthropoda</taxon>
        <taxon>Chelicerata</taxon>
        <taxon>Arachnida</taxon>
        <taxon>Acari</taxon>
        <taxon>Parasitiformes</taxon>
        <taxon>Ixodida</taxon>
        <taxon>Ixodoidea</taxon>
        <taxon>Ixodidae</taxon>
        <taxon>Rhipicephalinae</taxon>
        <taxon>Rhipicephalus</taxon>
        <taxon>Rhipicephalus</taxon>
    </lineage>
</organism>
<reference evidence="3" key="1">
    <citation type="journal article" date="2016" name="Ticks Tick Borne Dis.">
        <title>De novo assembly and annotation of the salivary gland transcriptome of Rhipicephalus appendiculatus male and female ticks during blood feeding.</title>
        <authorList>
            <person name="de Castro M.H."/>
            <person name="de Klerk D."/>
            <person name="Pienaar R."/>
            <person name="Latif A.A."/>
            <person name="Rees D.J."/>
            <person name="Mans B.J."/>
        </authorList>
    </citation>
    <scope>NUCLEOTIDE SEQUENCE</scope>
    <source>
        <tissue evidence="3">Salivary glands</tissue>
    </source>
</reference>
<dbReference type="SUPFAM" id="SSF54913">
    <property type="entry name" value="GlnB-like"/>
    <property type="match status" value="1"/>
</dbReference>
<dbReference type="AlphaFoldDB" id="A0A131Z912"/>
<dbReference type="GO" id="GO:0005507">
    <property type="term" value="F:copper ion binding"/>
    <property type="evidence" value="ECO:0007669"/>
    <property type="project" value="TreeGrafter"/>
</dbReference>
<evidence type="ECO:0000256" key="1">
    <source>
        <dbReference type="ARBA" id="ARBA00010169"/>
    </source>
</evidence>
<feature type="transmembrane region" description="Helical" evidence="2">
    <location>
        <begin position="20"/>
        <end position="45"/>
    </location>
</feature>
<protein>
    <submittedName>
        <fullName evidence="3">Protein CutA-like protein</fullName>
    </submittedName>
</protein>
<evidence type="ECO:0000256" key="2">
    <source>
        <dbReference type="SAM" id="Phobius"/>
    </source>
</evidence>
<dbReference type="PANTHER" id="PTHR23419:SF8">
    <property type="entry name" value="FI09726P"/>
    <property type="match status" value="1"/>
</dbReference>
<dbReference type="Pfam" id="PF03091">
    <property type="entry name" value="CutA1"/>
    <property type="match status" value="1"/>
</dbReference>
<keyword evidence="2" id="KW-1133">Transmembrane helix</keyword>
<comment type="similarity">
    <text evidence="1">Belongs to the CutA family.</text>
</comment>
<dbReference type="InterPro" id="IPR004323">
    <property type="entry name" value="Ion_tolerance_CutA"/>
</dbReference>
<dbReference type="EMBL" id="GEDV01001856">
    <property type="protein sequence ID" value="JAP86701.1"/>
    <property type="molecule type" value="Transcribed_RNA"/>
</dbReference>
<evidence type="ECO:0000313" key="3">
    <source>
        <dbReference type="EMBL" id="JAP86701.1"/>
    </source>
</evidence>
<dbReference type="PANTHER" id="PTHR23419">
    <property type="entry name" value="DIVALENT CATION TOLERANCE CUTA-RELATED"/>
    <property type="match status" value="1"/>
</dbReference>
<sequence length="183" mass="19836">MPILVPKVVDGLKLLKRSQFTWTSIGVCTVIFVALLMHQGLLSLLARRALASMAGVSASGNFSSGTFSVSYVTAPNQDVAKKLATGLVEKKLAACVNIVPGITSVYEWKNEIQTDSEVLMVIKSRSSRLDEMTKFVRENHPYEVCEVISTPIQHGNPPYLKWISEVVPEAGDGSVKSGEGQAK</sequence>
<proteinExistence type="inferred from homology"/>